<dbReference type="EMBL" id="BARS01012412">
    <property type="protein sequence ID" value="GAF99128.1"/>
    <property type="molecule type" value="Genomic_DNA"/>
</dbReference>
<feature type="compositionally biased region" description="Polar residues" evidence="1">
    <location>
        <begin position="119"/>
        <end position="131"/>
    </location>
</feature>
<reference evidence="2" key="1">
    <citation type="journal article" date="2014" name="Front. Microbiol.">
        <title>High frequency of phylogenetically diverse reductive dehalogenase-homologous genes in deep subseafloor sedimentary metagenomes.</title>
        <authorList>
            <person name="Kawai M."/>
            <person name="Futagami T."/>
            <person name="Toyoda A."/>
            <person name="Takaki Y."/>
            <person name="Nishi S."/>
            <person name="Hori S."/>
            <person name="Arai W."/>
            <person name="Tsubouchi T."/>
            <person name="Morono Y."/>
            <person name="Uchiyama I."/>
            <person name="Ito T."/>
            <person name="Fujiyama A."/>
            <person name="Inagaki F."/>
            <person name="Takami H."/>
        </authorList>
    </citation>
    <scope>NUCLEOTIDE SEQUENCE</scope>
    <source>
        <strain evidence="2">Expedition CK06-06</strain>
    </source>
</reference>
<feature type="region of interest" description="Disordered" evidence="1">
    <location>
        <begin position="119"/>
        <end position="140"/>
    </location>
</feature>
<proteinExistence type="predicted"/>
<sequence>VWATGVTQGGWMPVLSRLYGDVDEFRVCPAASKLNSLEGGIGTTFKQWGPGPIMEAHRFGPDGRKNYGSYGINLWINSIDPASGEYGWRANGPRRQWQRLQSKYAAQIPMVSDCTWFGTNPINPNDSSRPNSGDPPPTEDFWEKLDPVVPGHWNWDMARVCINRHSRGINMTFMDGSTQKVVLTDLWGLKWHKEYEPSHDVEIPWLP</sequence>
<comment type="caution">
    <text evidence="2">The sequence shown here is derived from an EMBL/GenBank/DDBJ whole genome shotgun (WGS) entry which is preliminary data.</text>
</comment>
<feature type="non-terminal residue" evidence="2">
    <location>
        <position position="1"/>
    </location>
</feature>
<evidence type="ECO:0000313" key="2">
    <source>
        <dbReference type="EMBL" id="GAF99128.1"/>
    </source>
</evidence>
<accession>X0TZZ1</accession>
<name>X0TZZ1_9ZZZZ</name>
<dbReference type="AlphaFoldDB" id="X0TZZ1"/>
<evidence type="ECO:0000256" key="1">
    <source>
        <dbReference type="SAM" id="MobiDB-lite"/>
    </source>
</evidence>
<protein>
    <submittedName>
        <fullName evidence="2">Uncharacterized protein</fullName>
    </submittedName>
</protein>
<gene>
    <name evidence="2" type="ORF">S01H1_22117</name>
</gene>
<organism evidence="2">
    <name type="scientific">marine sediment metagenome</name>
    <dbReference type="NCBI Taxonomy" id="412755"/>
    <lineage>
        <taxon>unclassified sequences</taxon>
        <taxon>metagenomes</taxon>
        <taxon>ecological metagenomes</taxon>
    </lineage>
</organism>